<protein>
    <submittedName>
        <fullName evidence="2">Tn3 transposase DDE domain-containing protein</fullName>
    </submittedName>
</protein>
<dbReference type="Proteomes" id="UP000295818">
    <property type="component" value="Unassembled WGS sequence"/>
</dbReference>
<accession>A0ABY2B822</accession>
<evidence type="ECO:0000313" key="3">
    <source>
        <dbReference type="Proteomes" id="UP000295818"/>
    </source>
</evidence>
<keyword evidence="3" id="KW-1185">Reference proteome</keyword>
<feature type="domain" description="Tn3 transposase DDE" evidence="1">
    <location>
        <begin position="1"/>
        <end position="36"/>
    </location>
</feature>
<reference evidence="2 3" key="1">
    <citation type="journal article" date="2015" name="Stand. Genomic Sci.">
        <title>Genomic Encyclopedia of Bacterial and Archaeal Type Strains, Phase III: the genomes of soil and plant-associated and newly described type strains.</title>
        <authorList>
            <person name="Whitman W.B."/>
            <person name="Woyke T."/>
            <person name="Klenk H.P."/>
            <person name="Zhou Y."/>
            <person name="Lilburn T.G."/>
            <person name="Beck B.J."/>
            <person name="De Vos P."/>
            <person name="Vandamme P."/>
            <person name="Eisen J.A."/>
            <person name="Garrity G."/>
            <person name="Hugenholtz P."/>
            <person name="Kyrpides N.C."/>
        </authorList>
    </citation>
    <scope>NUCLEOTIDE SEQUENCE [LARGE SCALE GENOMIC DNA]</scope>
    <source>
        <strain evidence="2 3">VKM Ac-2538</strain>
    </source>
</reference>
<organism evidence="2 3">
    <name type="scientific">Kribbella orskensis</name>
    <dbReference type="NCBI Taxonomy" id="2512216"/>
    <lineage>
        <taxon>Bacteria</taxon>
        <taxon>Bacillati</taxon>
        <taxon>Actinomycetota</taxon>
        <taxon>Actinomycetes</taxon>
        <taxon>Propionibacteriales</taxon>
        <taxon>Kribbellaceae</taxon>
        <taxon>Kribbella</taxon>
    </lineage>
</organism>
<sequence length="48" mass="5048">MIEGAMRHGTSMEVDGNYVDSHGQSEVGFGLTRLLGSICCRGSGGSTW</sequence>
<evidence type="ECO:0000313" key="2">
    <source>
        <dbReference type="EMBL" id="TCO11371.1"/>
    </source>
</evidence>
<dbReference type="EMBL" id="SLWM01000031">
    <property type="protein sequence ID" value="TCO11371.1"/>
    <property type="molecule type" value="Genomic_DNA"/>
</dbReference>
<proteinExistence type="predicted"/>
<dbReference type="InterPro" id="IPR002513">
    <property type="entry name" value="Tn3_Tnp_DDE_dom"/>
</dbReference>
<gene>
    <name evidence="2" type="ORF">EV644_13134</name>
</gene>
<name>A0ABY2B822_9ACTN</name>
<comment type="caution">
    <text evidence="2">The sequence shown here is derived from an EMBL/GenBank/DDBJ whole genome shotgun (WGS) entry which is preliminary data.</text>
</comment>
<evidence type="ECO:0000259" key="1">
    <source>
        <dbReference type="Pfam" id="PF01526"/>
    </source>
</evidence>
<dbReference type="Pfam" id="PF01526">
    <property type="entry name" value="DDE_Tnp_Tn3"/>
    <property type="match status" value="1"/>
</dbReference>